<dbReference type="InterPro" id="IPR002586">
    <property type="entry name" value="CobQ/CobB/MinD/ParA_Nub-bd_dom"/>
</dbReference>
<dbReference type="GO" id="GO:0009898">
    <property type="term" value="C:cytoplasmic side of plasma membrane"/>
    <property type="evidence" value="ECO:0007669"/>
    <property type="project" value="TreeGrafter"/>
</dbReference>
<dbReference type="GO" id="GO:0005829">
    <property type="term" value="C:cytosol"/>
    <property type="evidence" value="ECO:0007669"/>
    <property type="project" value="TreeGrafter"/>
</dbReference>
<dbReference type="PANTHER" id="PTHR43384:SF10">
    <property type="entry name" value="ATPASE INVOLVED IN CHROMOSOME PARTITIONING, PARA_MIND FAMILY"/>
    <property type="match status" value="1"/>
</dbReference>
<dbReference type="InterPro" id="IPR027417">
    <property type="entry name" value="P-loop_NTPase"/>
</dbReference>
<dbReference type="GO" id="GO:0005524">
    <property type="term" value="F:ATP binding"/>
    <property type="evidence" value="ECO:0007669"/>
    <property type="project" value="TreeGrafter"/>
</dbReference>
<dbReference type="Gene3D" id="3.40.50.300">
    <property type="entry name" value="P-loop containing nucleotide triphosphate hydrolases"/>
    <property type="match status" value="1"/>
</dbReference>
<dbReference type="HOGENOM" id="CLU_096711_0_0_3"/>
<sequence>MGKIISVHSFRGGTGKSNITANLAVSLARLNQRVGIVDTDIQSPGIHVIFGLDQGETIEQGYALNDYLWGNCAIEEAAHDVSHILNSTEAAGGGRLFLVPSSLKTSEITRVLREGYDVGFLNEGFQQLLEVLQLDYLLIDTHPGLNEETLLSITISDVLFLVLRPDKQDFQGTAVTVDVARQLDVPQMLLVVNKVPRSYELESLKEQVSNTYNATVAGVLPLSEEMLQLASSGIFCLHYPSHPFSLTIKSMVEQIRD</sequence>
<dbReference type="STRING" id="395961.Cyan7425_4284"/>
<gene>
    <name evidence="2" type="ordered locus">Cyan7425_4284</name>
</gene>
<protein>
    <submittedName>
        <fullName evidence="2">Cobyrinic acid ac-diamide synthase</fullName>
    </submittedName>
</protein>
<dbReference type="AlphaFoldDB" id="B8HXQ2"/>
<accession>B8HXQ2</accession>
<proteinExistence type="predicted"/>
<dbReference type="PANTHER" id="PTHR43384">
    <property type="entry name" value="SEPTUM SITE-DETERMINING PROTEIN MIND HOMOLOG, CHLOROPLASTIC-RELATED"/>
    <property type="match status" value="1"/>
</dbReference>
<dbReference type="InterPro" id="IPR050625">
    <property type="entry name" value="ParA/MinD_ATPase"/>
</dbReference>
<dbReference type="OrthoDB" id="9775724at2"/>
<dbReference type="SUPFAM" id="SSF52540">
    <property type="entry name" value="P-loop containing nucleoside triphosphate hydrolases"/>
    <property type="match status" value="1"/>
</dbReference>
<dbReference type="EMBL" id="CP001344">
    <property type="protein sequence ID" value="ACL46597.1"/>
    <property type="molecule type" value="Genomic_DNA"/>
</dbReference>
<dbReference type="eggNOG" id="COG0455">
    <property type="taxonomic scope" value="Bacteria"/>
</dbReference>
<dbReference type="Pfam" id="PF01656">
    <property type="entry name" value="CbiA"/>
    <property type="match status" value="1"/>
</dbReference>
<name>B8HXQ2_CYAP4</name>
<organism evidence="2">
    <name type="scientific">Cyanothece sp. (strain PCC 7425 / ATCC 29141)</name>
    <dbReference type="NCBI Taxonomy" id="395961"/>
    <lineage>
        <taxon>Bacteria</taxon>
        <taxon>Bacillati</taxon>
        <taxon>Cyanobacteriota</taxon>
        <taxon>Cyanophyceae</taxon>
        <taxon>Gomontiellales</taxon>
        <taxon>Cyanothecaceae</taxon>
        <taxon>Cyanothece</taxon>
    </lineage>
</organism>
<dbReference type="GO" id="GO:0051782">
    <property type="term" value="P:negative regulation of cell division"/>
    <property type="evidence" value="ECO:0007669"/>
    <property type="project" value="TreeGrafter"/>
</dbReference>
<dbReference type="GO" id="GO:0016887">
    <property type="term" value="F:ATP hydrolysis activity"/>
    <property type="evidence" value="ECO:0007669"/>
    <property type="project" value="TreeGrafter"/>
</dbReference>
<evidence type="ECO:0000259" key="1">
    <source>
        <dbReference type="Pfam" id="PF01656"/>
    </source>
</evidence>
<feature type="domain" description="CobQ/CobB/MinD/ParA nucleotide binding" evidence="1">
    <location>
        <begin position="5"/>
        <end position="232"/>
    </location>
</feature>
<reference evidence="2" key="1">
    <citation type="submission" date="2009-01" db="EMBL/GenBank/DDBJ databases">
        <title>Complete sequence of chromosome Cyanothece sp. PCC 7425.</title>
        <authorList>
            <consortium name="US DOE Joint Genome Institute"/>
            <person name="Lucas S."/>
            <person name="Copeland A."/>
            <person name="Lapidus A."/>
            <person name="Glavina del Rio T."/>
            <person name="Dalin E."/>
            <person name="Tice H."/>
            <person name="Bruce D."/>
            <person name="Goodwin L."/>
            <person name="Pitluck S."/>
            <person name="Sims D."/>
            <person name="Meineke L."/>
            <person name="Brettin T."/>
            <person name="Detter J.C."/>
            <person name="Han C."/>
            <person name="Larimer F."/>
            <person name="Land M."/>
            <person name="Hauser L."/>
            <person name="Kyrpides N."/>
            <person name="Ovchinnikova G."/>
            <person name="Liberton M."/>
            <person name="Stoeckel J."/>
            <person name="Banerjee A."/>
            <person name="Singh A."/>
            <person name="Page L."/>
            <person name="Sato H."/>
            <person name="Zhao L."/>
            <person name="Sherman L."/>
            <person name="Pakrasi H."/>
            <person name="Richardson P."/>
        </authorList>
    </citation>
    <scope>NUCLEOTIDE SEQUENCE</scope>
    <source>
        <strain evidence="2">PCC 7425</strain>
    </source>
</reference>
<evidence type="ECO:0000313" key="2">
    <source>
        <dbReference type="EMBL" id="ACL46597.1"/>
    </source>
</evidence>
<dbReference type="KEGG" id="cyn:Cyan7425_4284"/>